<comment type="caution">
    <text evidence="11">The sequence shown here is derived from an EMBL/GenBank/DDBJ whole genome shotgun (WGS) entry which is preliminary data.</text>
</comment>
<feature type="transmembrane region" description="Helical" evidence="10">
    <location>
        <begin position="282"/>
        <end position="306"/>
    </location>
</feature>
<feature type="transmembrane region" description="Helical" evidence="10">
    <location>
        <begin position="181"/>
        <end position="201"/>
    </location>
</feature>
<dbReference type="Proteomes" id="UP001138709">
    <property type="component" value="Unassembled WGS sequence"/>
</dbReference>
<feature type="transmembrane region" description="Helical" evidence="10">
    <location>
        <begin position="207"/>
        <end position="229"/>
    </location>
</feature>
<dbReference type="NCBIfam" id="TIGR00797">
    <property type="entry name" value="matE"/>
    <property type="match status" value="1"/>
</dbReference>
<dbReference type="GO" id="GO:0015297">
    <property type="term" value="F:antiporter activity"/>
    <property type="evidence" value="ECO:0007669"/>
    <property type="project" value="UniProtKB-KW"/>
</dbReference>
<reference evidence="11" key="2">
    <citation type="journal article" date="2021" name="Syst. Appl. Microbiol.">
        <title>Roseomonas hellenica sp. nov., isolated from roots of wild-growing Alkanna tinctoria.</title>
        <authorList>
            <person name="Rat A."/>
            <person name="Naranjo H.D."/>
            <person name="Lebbe L."/>
            <person name="Cnockaert M."/>
            <person name="Krigas N."/>
            <person name="Grigoriadou K."/>
            <person name="Maloupa E."/>
            <person name="Willems A."/>
        </authorList>
    </citation>
    <scope>NUCLEOTIDE SEQUENCE</scope>
    <source>
        <strain evidence="11">LMG 31228</strain>
    </source>
</reference>
<dbReference type="RefSeq" id="WP_211845084.1">
    <property type="nucleotide sequence ID" value="NZ_JAAEDL010000003.1"/>
</dbReference>
<feature type="transmembrane region" description="Helical" evidence="10">
    <location>
        <begin position="372"/>
        <end position="396"/>
    </location>
</feature>
<keyword evidence="4" id="KW-1003">Cell membrane</keyword>
<dbReference type="GO" id="GO:0042910">
    <property type="term" value="F:xenobiotic transmembrane transporter activity"/>
    <property type="evidence" value="ECO:0007669"/>
    <property type="project" value="InterPro"/>
</dbReference>
<evidence type="ECO:0000256" key="5">
    <source>
        <dbReference type="ARBA" id="ARBA00022692"/>
    </source>
</evidence>
<dbReference type="PIRSF" id="PIRSF006603">
    <property type="entry name" value="DinF"/>
    <property type="match status" value="1"/>
</dbReference>
<dbReference type="InterPro" id="IPR050222">
    <property type="entry name" value="MATE_MdtK"/>
</dbReference>
<evidence type="ECO:0000256" key="8">
    <source>
        <dbReference type="ARBA" id="ARBA00023136"/>
    </source>
</evidence>
<dbReference type="Pfam" id="PF01554">
    <property type="entry name" value="MatE"/>
    <property type="match status" value="2"/>
</dbReference>
<dbReference type="GO" id="GO:0005886">
    <property type="term" value="C:plasma membrane"/>
    <property type="evidence" value="ECO:0007669"/>
    <property type="project" value="UniProtKB-SubCell"/>
</dbReference>
<dbReference type="AlphaFoldDB" id="A0A9X9X7P7"/>
<keyword evidence="7" id="KW-0406">Ion transport</keyword>
<name>A0A9X9X7P7_9PROT</name>
<sequence length="471" mass="48605">MDAGNMAVTGRPASSDWGMEARATLALSAPIVLTNLSQMALALTETALLGHLGTEALAAGMLAVSLHFALLAPGLGLALAAAPLQAQARGAGRLAGGAGRGWVRAVRRATRAALWAVALVLLPSWALLWEAAAVLRALGQAPELAELAQDYTRAAMFGMPAFSGFIVLRGFLAAMERPGAAMWVSLCVVVLNLPVAWALIFPAGLGVFGAGLSITLANMAMLLATLVLIRRDRVFRRFRLLGRVWRPDGARLREVFFVGMPIAAAMLLEIGVFSAAALAMGWFGAAAVAAHAIAIQTASATFMVPMGIGQAATARVGLAAGAGDAAAAARAGWVAVALGTAFMSAMAVLLVSMSPEIAWLFLDRAAPGAAEVAALGATLLVVAGFFQLGDGIQVVAAGALRGVKDTRVPMLFAALGYWGIGLPFGLFMARFGGFGPTGIWMGLGVGLAIVAALMLRRWQRLSRRGSARKQV</sequence>
<feature type="transmembrane region" description="Helical" evidence="10">
    <location>
        <begin position="112"/>
        <end position="135"/>
    </location>
</feature>
<evidence type="ECO:0000256" key="3">
    <source>
        <dbReference type="ARBA" id="ARBA00022449"/>
    </source>
</evidence>
<feature type="transmembrane region" description="Helical" evidence="10">
    <location>
        <begin position="408"/>
        <end position="431"/>
    </location>
</feature>
<evidence type="ECO:0000313" key="12">
    <source>
        <dbReference type="Proteomes" id="UP001138709"/>
    </source>
</evidence>
<keyword evidence="8 10" id="KW-0472">Membrane</keyword>
<feature type="transmembrane region" description="Helical" evidence="10">
    <location>
        <begin position="58"/>
        <end position="84"/>
    </location>
</feature>
<feature type="transmembrane region" description="Helical" evidence="10">
    <location>
        <begin position="437"/>
        <end position="455"/>
    </location>
</feature>
<gene>
    <name evidence="11" type="ORF">GXW74_04495</name>
</gene>
<evidence type="ECO:0000256" key="1">
    <source>
        <dbReference type="ARBA" id="ARBA00004429"/>
    </source>
</evidence>
<proteinExistence type="predicted"/>
<dbReference type="PANTHER" id="PTHR43298:SF2">
    <property type="entry name" value="FMN_FAD EXPORTER YEEO-RELATED"/>
    <property type="match status" value="1"/>
</dbReference>
<organism evidence="11 12">
    <name type="scientific">Neoroseomonas eburnea</name>
    <dbReference type="NCBI Taxonomy" id="1346889"/>
    <lineage>
        <taxon>Bacteria</taxon>
        <taxon>Pseudomonadati</taxon>
        <taxon>Pseudomonadota</taxon>
        <taxon>Alphaproteobacteria</taxon>
        <taxon>Acetobacterales</taxon>
        <taxon>Acetobacteraceae</taxon>
        <taxon>Neoroseomonas</taxon>
    </lineage>
</organism>
<feature type="transmembrane region" description="Helical" evidence="10">
    <location>
        <begin position="327"/>
        <end position="352"/>
    </location>
</feature>
<accession>A0A9X9X7P7</accession>
<evidence type="ECO:0000313" key="11">
    <source>
        <dbReference type="EMBL" id="MBR0679733.1"/>
    </source>
</evidence>
<reference evidence="11" key="1">
    <citation type="submission" date="2020-01" db="EMBL/GenBank/DDBJ databases">
        <authorList>
            <person name="Rat A."/>
        </authorList>
    </citation>
    <scope>NUCLEOTIDE SEQUENCE</scope>
    <source>
        <strain evidence="11">LMG 31228</strain>
    </source>
</reference>
<dbReference type="PANTHER" id="PTHR43298">
    <property type="entry name" value="MULTIDRUG RESISTANCE PROTEIN NORM-RELATED"/>
    <property type="match status" value="1"/>
</dbReference>
<keyword evidence="3" id="KW-0050">Antiport</keyword>
<dbReference type="GO" id="GO:0006811">
    <property type="term" value="P:monoatomic ion transport"/>
    <property type="evidence" value="ECO:0007669"/>
    <property type="project" value="UniProtKB-KW"/>
</dbReference>
<protein>
    <recommendedName>
        <fullName evidence="9">Multidrug-efflux transporter</fullName>
    </recommendedName>
</protein>
<dbReference type="InterPro" id="IPR048279">
    <property type="entry name" value="MdtK-like"/>
</dbReference>
<dbReference type="InterPro" id="IPR002528">
    <property type="entry name" value="MATE_fam"/>
</dbReference>
<evidence type="ECO:0000256" key="9">
    <source>
        <dbReference type="ARBA" id="ARBA00031636"/>
    </source>
</evidence>
<evidence type="ECO:0000256" key="4">
    <source>
        <dbReference type="ARBA" id="ARBA00022475"/>
    </source>
</evidence>
<dbReference type="EMBL" id="JAAEDL010000003">
    <property type="protein sequence ID" value="MBR0679733.1"/>
    <property type="molecule type" value="Genomic_DNA"/>
</dbReference>
<keyword evidence="6 10" id="KW-1133">Transmembrane helix</keyword>
<comment type="subcellular location">
    <subcellularLocation>
        <location evidence="1">Cell inner membrane</location>
        <topology evidence="1">Multi-pass membrane protein</topology>
    </subcellularLocation>
</comment>
<keyword evidence="12" id="KW-1185">Reference proteome</keyword>
<evidence type="ECO:0000256" key="10">
    <source>
        <dbReference type="SAM" id="Phobius"/>
    </source>
</evidence>
<keyword evidence="5 10" id="KW-0812">Transmembrane</keyword>
<keyword evidence="2" id="KW-0813">Transport</keyword>
<feature type="transmembrane region" description="Helical" evidence="10">
    <location>
        <begin position="255"/>
        <end position="276"/>
    </location>
</feature>
<evidence type="ECO:0000256" key="6">
    <source>
        <dbReference type="ARBA" id="ARBA00022989"/>
    </source>
</evidence>
<evidence type="ECO:0000256" key="7">
    <source>
        <dbReference type="ARBA" id="ARBA00023065"/>
    </source>
</evidence>
<evidence type="ECO:0000256" key="2">
    <source>
        <dbReference type="ARBA" id="ARBA00022448"/>
    </source>
</evidence>
<feature type="transmembrane region" description="Helical" evidence="10">
    <location>
        <begin position="155"/>
        <end position="174"/>
    </location>
</feature>